<organism evidence="2 3">
    <name type="scientific">Candidatus Endonucleibacter bathymodioli</name>
    <dbReference type="NCBI Taxonomy" id="539814"/>
    <lineage>
        <taxon>Bacteria</taxon>
        <taxon>Pseudomonadati</taxon>
        <taxon>Pseudomonadota</taxon>
        <taxon>Gammaproteobacteria</taxon>
        <taxon>Oceanospirillales</taxon>
        <taxon>Endozoicomonadaceae</taxon>
        <taxon>Candidatus Endonucleibacter</taxon>
    </lineage>
</organism>
<sequence length="231" mass="26195">MTADNRSDRRRGTDGANAGFKPATRMRHRILFLLCCLALFGVSIYEYWQITVVREMLDQAHVELAVVQKALDSLIGEISAAGENLSQSDLAMRSEIKDVNKEIRKLWDLANKRNKQDISKHNDRLGALDIKMDKLALESNKMLSSVVALKNEGDGHAQRFKSLYSDHAALKLELVASREALLKLKKMIEENRKRHAGTEKVVDSFRVQVNRKLLQLENSVRVMNKPSEKGL</sequence>
<evidence type="ECO:0000313" key="3">
    <source>
        <dbReference type="Proteomes" id="UP001178148"/>
    </source>
</evidence>
<keyword evidence="1" id="KW-1133">Transmembrane helix</keyword>
<proteinExistence type="predicted"/>
<protein>
    <submittedName>
        <fullName evidence="2">Uncharacterized protein</fullName>
    </submittedName>
</protein>
<dbReference type="Proteomes" id="UP001178148">
    <property type="component" value="Unassembled WGS sequence"/>
</dbReference>
<evidence type="ECO:0000313" key="2">
    <source>
        <dbReference type="EMBL" id="MDP0589330.1"/>
    </source>
</evidence>
<accession>A0AA90NM88</accession>
<name>A0AA90NM88_9GAMM</name>
<dbReference type="AlphaFoldDB" id="A0AA90NM88"/>
<dbReference type="EMBL" id="JASXSV010000012">
    <property type="protein sequence ID" value="MDP0589330.1"/>
    <property type="molecule type" value="Genomic_DNA"/>
</dbReference>
<keyword evidence="3" id="KW-1185">Reference proteome</keyword>
<keyword evidence="1" id="KW-0812">Transmembrane</keyword>
<reference evidence="2 3" key="1">
    <citation type="journal article" date="2023" name="bioRxiv">
        <title>An intranuclear bacterial parasite of deep-sea mussels expresses apoptosis inhibitors acquired from its host.</title>
        <authorList>
            <person name="Gonzalez Porras M.A."/>
            <person name="Assie A."/>
            <person name="Tietjen M."/>
            <person name="Violette M."/>
            <person name="Kleiner M."/>
            <person name="Gruber-Vodicka H."/>
            <person name="Dubilier N."/>
            <person name="Leisch N."/>
        </authorList>
    </citation>
    <scope>NUCLEOTIDE SEQUENCE [LARGE SCALE GENOMIC DNA]</scope>
    <source>
        <strain evidence="2">IAP13</strain>
    </source>
</reference>
<comment type="caution">
    <text evidence="2">The sequence shown here is derived from an EMBL/GenBank/DDBJ whole genome shotgun (WGS) entry which is preliminary data.</text>
</comment>
<gene>
    <name evidence="2" type="ORF">QS748_09135</name>
</gene>
<feature type="transmembrane region" description="Helical" evidence="1">
    <location>
        <begin position="30"/>
        <end position="48"/>
    </location>
</feature>
<evidence type="ECO:0000256" key="1">
    <source>
        <dbReference type="SAM" id="Phobius"/>
    </source>
</evidence>
<keyword evidence="1" id="KW-0472">Membrane</keyword>